<dbReference type="Pfam" id="PF05866">
    <property type="entry name" value="RusA"/>
    <property type="match status" value="1"/>
</dbReference>
<dbReference type="Proteomes" id="UP001430990">
    <property type="component" value="Chromosome"/>
</dbReference>
<gene>
    <name evidence="2" type="ORF">BjapCC829_21705</name>
</gene>
<dbReference type="InterPro" id="IPR036614">
    <property type="entry name" value="RusA-like_sf"/>
</dbReference>
<organism evidence="2 3">
    <name type="scientific">Bradyrhizobium barranii</name>
    <dbReference type="NCBI Taxonomy" id="2992140"/>
    <lineage>
        <taxon>Bacteria</taxon>
        <taxon>Pseudomonadati</taxon>
        <taxon>Pseudomonadota</taxon>
        <taxon>Alphaproteobacteria</taxon>
        <taxon>Hyphomicrobiales</taxon>
        <taxon>Nitrobacteraceae</taxon>
        <taxon>Bradyrhizobium</taxon>
    </lineage>
</organism>
<dbReference type="RefSeq" id="WP_231144996.1">
    <property type="nucleotide sequence ID" value="NZ_CP088100.1"/>
</dbReference>
<sequence>MIEPVTFVVPGKPQGKARARSSRKLAAATGGKRTHYTPAKTVSYERAVGTMARLAMRSRPPIDGCVSLCVRAVFEIPATWSQAKKDRALVGEIRPGVKPDLSNIIKAIEDGMNGIVLTDDARIVDLDGSKKVYGLQPMVVVGIKGLE</sequence>
<name>A0ABY3QYB2_9BRAD</name>
<keyword evidence="3" id="KW-1185">Reference proteome</keyword>
<dbReference type="Gene3D" id="3.30.1330.70">
    <property type="entry name" value="Holliday junction resolvase RusA"/>
    <property type="match status" value="1"/>
</dbReference>
<evidence type="ECO:0000313" key="3">
    <source>
        <dbReference type="Proteomes" id="UP001430990"/>
    </source>
</evidence>
<feature type="region of interest" description="Disordered" evidence="1">
    <location>
        <begin position="12"/>
        <end position="32"/>
    </location>
</feature>
<dbReference type="InterPro" id="IPR008822">
    <property type="entry name" value="Endonuclease_RusA-like"/>
</dbReference>
<accession>A0ABY3QYB2</accession>
<reference evidence="2" key="1">
    <citation type="submission" date="2021-11" db="EMBL/GenBank/DDBJ databases">
        <title>Australian commercial rhizobial inoculants.</title>
        <authorList>
            <person name="Kohlmeier M.G."/>
            <person name="O'Hara G.W."/>
            <person name="Colombi E."/>
            <person name="Ramsay J.P."/>
            <person name="Terpolilli J."/>
        </authorList>
    </citation>
    <scope>NUCLEOTIDE SEQUENCE</scope>
    <source>
        <strain evidence="2">CC829</strain>
    </source>
</reference>
<evidence type="ECO:0000256" key="1">
    <source>
        <dbReference type="SAM" id="MobiDB-lite"/>
    </source>
</evidence>
<dbReference type="SUPFAM" id="SSF103084">
    <property type="entry name" value="Holliday junction resolvase RusA"/>
    <property type="match status" value="1"/>
</dbReference>
<proteinExistence type="predicted"/>
<protein>
    <submittedName>
        <fullName evidence="2">RusA family crossover junction endodeoxyribonuclease</fullName>
    </submittedName>
</protein>
<evidence type="ECO:0000313" key="2">
    <source>
        <dbReference type="EMBL" id="UFW91009.1"/>
    </source>
</evidence>
<dbReference type="EMBL" id="CP088100">
    <property type="protein sequence ID" value="UFW91009.1"/>
    <property type="molecule type" value="Genomic_DNA"/>
</dbReference>